<dbReference type="Pfam" id="PF01476">
    <property type="entry name" value="LysM"/>
    <property type="match status" value="1"/>
</dbReference>
<accession>A0A831RQN8</accession>
<dbReference type="PANTHER" id="PTHR38731">
    <property type="entry name" value="LIPL45-RELATED LIPOPROTEIN-RELATED"/>
    <property type="match status" value="1"/>
</dbReference>
<gene>
    <name evidence="3" type="ORF">ENJ12_00050</name>
</gene>
<dbReference type="InterPro" id="IPR018392">
    <property type="entry name" value="LysM"/>
</dbReference>
<organism evidence="3">
    <name type="scientific">Thiolapillus brandeum</name>
    <dbReference type="NCBI Taxonomy" id="1076588"/>
    <lineage>
        <taxon>Bacteria</taxon>
        <taxon>Pseudomonadati</taxon>
        <taxon>Pseudomonadota</taxon>
        <taxon>Gammaproteobacteria</taxon>
        <taxon>Chromatiales</taxon>
        <taxon>Sedimenticolaceae</taxon>
        <taxon>Thiolapillus</taxon>
    </lineage>
</organism>
<dbReference type="EMBL" id="DRLF01000003">
    <property type="protein sequence ID" value="HEC05216.1"/>
    <property type="molecule type" value="Genomic_DNA"/>
</dbReference>
<dbReference type="SUPFAM" id="SSF54106">
    <property type="entry name" value="LysM domain"/>
    <property type="match status" value="1"/>
</dbReference>
<dbReference type="AlphaFoldDB" id="A0A831RQN8"/>
<dbReference type="Proteomes" id="UP000886339">
    <property type="component" value="Unassembled WGS sequence"/>
</dbReference>
<protein>
    <submittedName>
        <fullName evidence="3">LysM peptidoglycan-binding domain-containing protein</fullName>
    </submittedName>
</protein>
<dbReference type="InterPro" id="IPR016930">
    <property type="entry name" value="UCP029644"/>
</dbReference>
<dbReference type="SMART" id="SM00257">
    <property type="entry name" value="LysM"/>
    <property type="match status" value="1"/>
</dbReference>
<dbReference type="InterPro" id="IPR006860">
    <property type="entry name" value="FecR"/>
</dbReference>
<dbReference type="InterPro" id="IPR013783">
    <property type="entry name" value="Ig-like_fold"/>
</dbReference>
<comment type="caution">
    <text evidence="3">The sequence shown here is derived from an EMBL/GenBank/DDBJ whole genome shotgun (WGS) entry which is preliminary data.</text>
</comment>
<dbReference type="PANTHER" id="PTHR38731:SF1">
    <property type="entry name" value="FECR PROTEIN DOMAIN-CONTAINING PROTEIN"/>
    <property type="match status" value="1"/>
</dbReference>
<feature type="chain" id="PRO_5032872997" evidence="1">
    <location>
        <begin position="24"/>
        <end position="543"/>
    </location>
</feature>
<keyword evidence="1" id="KW-0732">Signal</keyword>
<evidence type="ECO:0000313" key="3">
    <source>
        <dbReference type="EMBL" id="HEC05216.1"/>
    </source>
</evidence>
<dbReference type="Gene3D" id="2.60.120.1440">
    <property type="match status" value="1"/>
</dbReference>
<evidence type="ECO:0000256" key="1">
    <source>
        <dbReference type="SAM" id="SignalP"/>
    </source>
</evidence>
<dbReference type="InterPro" id="IPR036779">
    <property type="entry name" value="LysM_dom_sf"/>
</dbReference>
<dbReference type="Gene3D" id="2.60.40.10">
    <property type="entry name" value="Immunoglobulins"/>
    <property type="match status" value="2"/>
</dbReference>
<dbReference type="PROSITE" id="PS51782">
    <property type="entry name" value="LYSM"/>
    <property type="match status" value="1"/>
</dbReference>
<dbReference type="PIRSF" id="PIRSF029644">
    <property type="entry name" value="UCP029644"/>
    <property type="match status" value="1"/>
</dbReference>
<name>A0A831RQN8_9GAMM</name>
<evidence type="ECO:0000259" key="2">
    <source>
        <dbReference type="PROSITE" id="PS51782"/>
    </source>
</evidence>
<dbReference type="Pfam" id="PF04773">
    <property type="entry name" value="FecR"/>
    <property type="match status" value="1"/>
</dbReference>
<sequence>MTSRFRRPLLFLCFWSLTSAAFAEDWLYTVQPGDTVWDISHTQLKDWRYWDDILKRNKIRNAATIRPGTKIAIPLYIVREETSEVRVDHVVGEVGVVFRNKAGKLPLKPGMSLVAGDRVICGENSTALLSLEDNSSILLQENSELEFTRLKTLGGGKRKSMNARLKVNQGRMNMTANPAHIPDSSYEILTVSANSAVRGTGFRIGVEKDSSRTEVLDGLVSVGNAWGKVAVPKNFGTVAKKDSPPIRPVELLSAPNLDSFPPLIRYLPTVVALNSLAQAHGYRVQVARDAAFTDIRLDRIVREKLMIDQKLKDGKYYLRVRGVDANGLEGNNAEKIFRIDARPEAPMARTPLSDRVLHVGDVDFSWAAVEGVSSYLLELARDADFTQLQKKESLPGTDTTLEIREPGNYYYRLSSVTADGRQGPPGKAVQIRVLPVPAVPEPEPPAVEGDKLRLAWQKVEGVASYQIQLASDPDFHELVADIRTTKPWIQIHRPPGGYYYFRLRSIDTEGYEGGFGTPQRFEVEPGSYLPVILFALASALLLL</sequence>
<feature type="signal peptide" evidence="1">
    <location>
        <begin position="1"/>
        <end position="23"/>
    </location>
</feature>
<dbReference type="CDD" id="cd00118">
    <property type="entry name" value="LysM"/>
    <property type="match status" value="1"/>
</dbReference>
<dbReference type="Gene3D" id="3.10.350.10">
    <property type="entry name" value="LysM domain"/>
    <property type="match status" value="1"/>
</dbReference>
<feature type="domain" description="LysM" evidence="2">
    <location>
        <begin position="26"/>
        <end position="73"/>
    </location>
</feature>
<reference evidence="3" key="1">
    <citation type="journal article" date="2020" name="mSystems">
        <title>Genome- and Community-Level Interaction Insights into Carbon Utilization and Element Cycling Functions of Hydrothermarchaeota in Hydrothermal Sediment.</title>
        <authorList>
            <person name="Zhou Z."/>
            <person name="Liu Y."/>
            <person name="Xu W."/>
            <person name="Pan J."/>
            <person name="Luo Z.H."/>
            <person name="Li M."/>
        </authorList>
    </citation>
    <scope>NUCLEOTIDE SEQUENCE [LARGE SCALE GENOMIC DNA]</scope>
    <source>
        <strain evidence="3">HyVt-458</strain>
    </source>
</reference>
<proteinExistence type="predicted"/>